<evidence type="ECO:0000313" key="2">
    <source>
        <dbReference type="EMBL" id="CAD8249300.1"/>
    </source>
</evidence>
<accession>A0A7R9Y7U3</accession>
<sequence length="220" mass="22069">MARGAPQVAMARHAPVPANPPVPAQAPVAAPVVAEGFAAPPEPTPAPQPVAQVGGAGGSASTGGTVDLDLYADLTTLPSRLDAACAGGEANSGALRATIIKPADVWSKASQPKLLGAKSTSALAKGSEEEKAARAEAFGLLDALSQSGELEVSEAELHVVLAATHCFDDTLMDTLVKKSVNPIAKVERSCVSMASVIHGGLDPAAMLPPSAVERLGIESS</sequence>
<gene>
    <name evidence="2" type="ORF">PCOL08062_LOCUS11094</name>
</gene>
<dbReference type="AlphaFoldDB" id="A0A7R9Y7U3"/>
<protein>
    <submittedName>
        <fullName evidence="2">Uncharacterized protein</fullName>
    </submittedName>
</protein>
<proteinExistence type="predicted"/>
<name>A0A7R9Y7U3_9VIRI</name>
<reference evidence="2" key="1">
    <citation type="submission" date="2021-01" db="EMBL/GenBank/DDBJ databases">
        <authorList>
            <person name="Corre E."/>
            <person name="Pelletier E."/>
            <person name="Niang G."/>
            <person name="Scheremetjew M."/>
            <person name="Finn R."/>
            <person name="Kale V."/>
            <person name="Holt S."/>
            <person name="Cochrane G."/>
            <person name="Meng A."/>
            <person name="Brown T."/>
            <person name="Cohen L."/>
        </authorList>
    </citation>
    <scope>NUCLEOTIDE SEQUENCE</scope>
    <source>
        <strain evidence="2">CCMP1413</strain>
    </source>
</reference>
<organism evidence="2">
    <name type="scientific">Prasinoderma coloniale</name>
    <dbReference type="NCBI Taxonomy" id="156133"/>
    <lineage>
        <taxon>Eukaryota</taxon>
        <taxon>Viridiplantae</taxon>
        <taxon>Prasinodermophyta</taxon>
        <taxon>Prasinodermophyceae</taxon>
        <taxon>Prasinodermales</taxon>
        <taxon>Prasinodermaceae</taxon>
        <taxon>Prasinoderma</taxon>
    </lineage>
</organism>
<feature type="region of interest" description="Disordered" evidence="1">
    <location>
        <begin position="39"/>
        <end position="58"/>
    </location>
</feature>
<dbReference type="EMBL" id="HBDZ01014461">
    <property type="protein sequence ID" value="CAD8249300.1"/>
    <property type="molecule type" value="Transcribed_RNA"/>
</dbReference>
<evidence type="ECO:0000256" key="1">
    <source>
        <dbReference type="SAM" id="MobiDB-lite"/>
    </source>
</evidence>